<organism evidence="1 2">
    <name type="scientific">Araneus ventricosus</name>
    <name type="common">Orbweaver spider</name>
    <name type="synonym">Epeira ventricosa</name>
    <dbReference type="NCBI Taxonomy" id="182803"/>
    <lineage>
        <taxon>Eukaryota</taxon>
        <taxon>Metazoa</taxon>
        <taxon>Ecdysozoa</taxon>
        <taxon>Arthropoda</taxon>
        <taxon>Chelicerata</taxon>
        <taxon>Arachnida</taxon>
        <taxon>Araneae</taxon>
        <taxon>Araneomorphae</taxon>
        <taxon>Entelegynae</taxon>
        <taxon>Araneoidea</taxon>
        <taxon>Araneidae</taxon>
        <taxon>Araneus</taxon>
    </lineage>
</organism>
<accession>A0A4Y2NN94</accession>
<evidence type="ECO:0000313" key="1">
    <source>
        <dbReference type="EMBL" id="GBN40988.1"/>
    </source>
</evidence>
<dbReference type="EMBL" id="BGPR01128979">
    <property type="protein sequence ID" value="GBN40988.1"/>
    <property type="molecule type" value="Genomic_DNA"/>
</dbReference>
<feature type="non-terminal residue" evidence="1">
    <location>
        <position position="72"/>
    </location>
</feature>
<comment type="caution">
    <text evidence="1">The sequence shown here is derived from an EMBL/GenBank/DDBJ whole genome shotgun (WGS) entry which is preliminary data.</text>
</comment>
<protein>
    <submittedName>
        <fullName evidence="1">Uncharacterized protein</fullName>
    </submittedName>
</protein>
<proteinExistence type="predicted"/>
<sequence>MSFVDFRLLSPVSLTPRPAAKLTSSSPVSALRILHTSLTTLGIPSQSLPHHCYGNSRNKSCHAFYVPHSLLF</sequence>
<dbReference type="AlphaFoldDB" id="A0A4Y2NN94"/>
<gene>
    <name evidence="1" type="ORF">AVEN_69107_1</name>
</gene>
<evidence type="ECO:0000313" key="2">
    <source>
        <dbReference type="Proteomes" id="UP000499080"/>
    </source>
</evidence>
<name>A0A4Y2NN94_ARAVE</name>
<reference evidence="1 2" key="1">
    <citation type="journal article" date="2019" name="Sci. Rep.">
        <title>Orb-weaving spider Araneus ventricosus genome elucidates the spidroin gene catalogue.</title>
        <authorList>
            <person name="Kono N."/>
            <person name="Nakamura H."/>
            <person name="Ohtoshi R."/>
            <person name="Moran D.A.P."/>
            <person name="Shinohara A."/>
            <person name="Yoshida Y."/>
            <person name="Fujiwara M."/>
            <person name="Mori M."/>
            <person name="Tomita M."/>
            <person name="Arakawa K."/>
        </authorList>
    </citation>
    <scope>NUCLEOTIDE SEQUENCE [LARGE SCALE GENOMIC DNA]</scope>
</reference>
<dbReference type="Proteomes" id="UP000499080">
    <property type="component" value="Unassembled WGS sequence"/>
</dbReference>
<keyword evidence="2" id="KW-1185">Reference proteome</keyword>